<keyword evidence="2" id="KW-1185">Reference proteome</keyword>
<dbReference type="AlphaFoldDB" id="R9PS78"/>
<evidence type="ECO:0000313" key="1">
    <source>
        <dbReference type="EMBL" id="GAD04138.1"/>
    </source>
</evidence>
<name>R9PS78_AGAAL</name>
<protein>
    <submittedName>
        <fullName evidence="1">Uncharacterized protein</fullName>
    </submittedName>
</protein>
<gene>
    <name evidence="1" type="ORF">AALB_4218</name>
</gene>
<dbReference type="RefSeq" id="WP_016403905.1">
    <property type="nucleotide sequence ID" value="NZ_BARX01000044.1"/>
</dbReference>
<accession>R9PS78</accession>
<organism evidence="1 2">
    <name type="scientific">Agarivorans albus MKT 106</name>
    <dbReference type="NCBI Taxonomy" id="1331007"/>
    <lineage>
        <taxon>Bacteria</taxon>
        <taxon>Pseudomonadati</taxon>
        <taxon>Pseudomonadota</taxon>
        <taxon>Gammaproteobacteria</taxon>
        <taxon>Alteromonadales</taxon>
        <taxon>Alteromonadaceae</taxon>
        <taxon>Agarivorans</taxon>
    </lineage>
</organism>
<dbReference type="OrthoDB" id="6429459at2"/>
<dbReference type="EMBL" id="BARX01000044">
    <property type="protein sequence ID" value="GAD04138.1"/>
    <property type="molecule type" value="Genomic_DNA"/>
</dbReference>
<proteinExistence type="predicted"/>
<reference evidence="1" key="1">
    <citation type="journal article" date="2013" name="Genome Announc.">
        <title>Draft Genome Sequence of Agarivorans albus Strain MKT 106T, an Agarolytic Marine Bacterium.</title>
        <authorList>
            <person name="Yasuike M."/>
            <person name="Nakamura Y."/>
            <person name="Kai W."/>
            <person name="Fujiwara A."/>
            <person name="Fukui Y."/>
            <person name="Satomi M."/>
            <person name="Sano M."/>
        </authorList>
    </citation>
    <scope>NUCLEOTIDE SEQUENCE [LARGE SCALE GENOMIC DNA]</scope>
</reference>
<dbReference type="Proteomes" id="UP000014461">
    <property type="component" value="Unassembled WGS sequence"/>
</dbReference>
<dbReference type="STRING" id="1331007.AALB_4218"/>
<comment type="caution">
    <text evidence="1">The sequence shown here is derived from an EMBL/GenBank/DDBJ whole genome shotgun (WGS) entry which is preliminary data.</text>
</comment>
<evidence type="ECO:0000313" key="2">
    <source>
        <dbReference type="Proteomes" id="UP000014461"/>
    </source>
</evidence>
<sequence>MIFDKSIDSDLWNGERSICLFIHDGGVYWVIDYKEHFCIDAEPELKANLENGRINEEQFSCYCRDFRYGFLQLTADNFLDYIKVKSVAITSKQELAAYFNTGLTLAEKKALYNKVENHLIFGTTLSSDDFRLVNQIVSKLPIFYMNFDRKIYMHMDWDRSHEVLAPNNWKAKSADFSWFIPADEVYWDSDGLNLWKFNYI</sequence>